<evidence type="ECO:0000256" key="1">
    <source>
        <dbReference type="ARBA" id="ARBA00004496"/>
    </source>
</evidence>
<dbReference type="SUPFAM" id="SSF48452">
    <property type="entry name" value="TPR-like"/>
    <property type="match status" value="2"/>
</dbReference>
<comment type="subcellular location">
    <subcellularLocation>
        <location evidence="1">Cytoplasm</location>
    </subcellularLocation>
</comment>
<gene>
    <name evidence="8" type="ORF">HNQ55_000442</name>
</gene>
<dbReference type="SMART" id="SM00028">
    <property type="entry name" value="TPR"/>
    <property type="match status" value="6"/>
</dbReference>
<organism evidence="8 9">
    <name type="scientific">Thalassotalea piscium</name>
    <dbReference type="NCBI Taxonomy" id="1230533"/>
    <lineage>
        <taxon>Bacteria</taxon>
        <taxon>Pseudomonadati</taxon>
        <taxon>Pseudomonadota</taxon>
        <taxon>Gammaproteobacteria</taxon>
        <taxon>Alteromonadales</taxon>
        <taxon>Colwelliaceae</taxon>
        <taxon>Thalassotalea</taxon>
    </lineage>
</organism>
<comment type="caution">
    <text evidence="8">The sequence shown here is derived from an EMBL/GenBank/DDBJ whole genome shotgun (WGS) entry which is preliminary data.</text>
</comment>
<reference evidence="8 9" key="1">
    <citation type="submission" date="2020-08" db="EMBL/GenBank/DDBJ databases">
        <title>Genomic Encyclopedia of Type Strains, Phase IV (KMG-IV): sequencing the most valuable type-strain genomes for metagenomic binning, comparative biology and taxonomic classification.</title>
        <authorList>
            <person name="Goeker M."/>
        </authorList>
    </citation>
    <scope>NUCLEOTIDE SEQUENCE [LARGE SCALE GENOMIC DNA]</scope>
    <source>
        <strain evidence="8 9">DSM 26287</strain>
    </source>
</reference>
<evidence type="ECO:0000256" key="6">
    <source>
        <dbReference type="SAM" id="Phobius"/>
    </source>
</evidence>
<dbReference type="InterPro" id="IPR011990">
    <property type="entry name" value="TPR-like_helical_dom_sf"/>
</dbReference>
<keyword evidence="6" id="KW-0812">Transmembrane</keyword>
<keyword evidence="6" id="KW-0472">Membrane</keyword>
<evidence type="ECO:0000313" key="9">
    <source>
        <dbReference type="Proteomes" id="UP000537141"/>
    </source>
</evidence>
<evidence type="ECO:0000313" key="8">
    <source>
        <dbReference type="EMBL" id="MBB6541967.1"/>
    </source>
</evidence>
<dbReference type="Proteomes" id="UP000537141">
    <property type="component" value="Unassembled WGS sequence"/>
</dbReference>
<keyword evidence="2" id="KW-0963">Cytoplasm</keyword>
<keyword evidence="6" id="KW-1133">Transmembrane helix</keyword>
<protein>
    <submittedName>
        <fullName evidence="8">Tetratricopeptide (TPR) repeat protein</fullName>
    </submittedName>
</protein>
<evidence type="ECO:0000256" key="4">
    <source>
        <dbReference type="ARBA" id="ARBA00022803"/>
    </source>
</evidence>
<dbReference type="InterPro" id="IPR051476">
    <property type="entry name" value="Bac_ResReg_Asp_Phosphatase"/>
</dbReference>
<feature type="chain" id="PRO_5030926500" evidence="7">
    <location>
        <begin position="25"/>
        <end position="474"/>
    </location>
</feature>
<sequence>MKVTLPSLLILMALCLIKASGANAQATQKEVFTPFKMIQQTVEGRQLLDIADNAEYEPEMSKQQLDVLAKTGIKAKHIEYEVAQYLAYISVHNALSEFDKTSAYLSKLHVLGVKLGNEWILSLYYHKKARLALKQGEYLNGLDYASQALTLADSIHFKEASARAKSVRAIFYGKLGKSTLALKDYQDALTVFDELNHKTLSMKIYLNMVALYLDRQEYDKALIASDNVINILEALPRKNIRAMAANYINRAIALSYLGKVEQELDAYNTALTYAIRSNDIEILATIYANLSDYYLRNNNYTNAEKQANICIETANRINNIHIVSVCQLNLGLTYVFLDQTDAGFALLNKALETIQKEGIKSNLPDAYLAFSTAYQYLNDHKSANSWIEKRYQHLLEQTKEDQALYYSAVEQDFHDSVADRDNIYTSVKKDMLTNILTQDQLVKKLIIILIIISTLLLLFVSLTIYYRRKLAKYH</sequence>
<dbReference type="Gene3D" id="1.25.40.10">
    <property type="entry name" value="Tetratricopeptide repeat domain"/>
    <property type="match status" value="3"/>
</dbReference>
<keyword evidence="9" id="KW-1185">Reference proteome</keyword>
<dbReference type="GO" id="GO:0005737">
    <property type="term" value="C:cytoplasm"/>
    <property type="evidence" value="ECO:0007669"/>
    <property type="project" value="UniProtKB-SubCell"/>
</dbReference>
<feature type="signal peptide" evidence="7">
    <location>
        <begin position="1"/>
        <end position="24"/>
    </location>
</feature>
<proteinExistence type="inferred from homology"/>
<name>A0A7X0TSB7_9GAMM</name>
<feature type="transmembrane region" description="Helical" evidence="6">
    <location>
        <begin position="445"/>
        <end position="466"/>
    </location>
</feature>
<evidence type="ECO:0000256" key="3">
    <source>
        <dbReference type="ARBA" id="ARBA00022737"/>
    </source>
</evidence>
<dbReference type="AlphaFoldDB" id="A0A7X0TSB7"/>
<evidence type="ECO:0000256" key="5">
    <source>
        <dbReference type="ARBA" id="ARBA00038253"/>
    </source>
</evidence>
<evidence type="ECO:0000256" key="7">
    <source>
        <dbReference type="SAM" id="SignalP"/>
    </source>
</evidence>
<evidence type="ECO:0000256" key="2">
    <source>
        <dbReference type="ARBA" id="ARBA00022490"/>
    </source>
</evidence>
<comment type="similarity">
    <text evidence="5">Belongs to the Rap family.</text>
</comment>
<dbReference type="PANTHER" id="PTHR46630:SF1">
    <property type="entry name" value="TETRATRICOPEPTIDE REPEAT PROTEIN 29"/>
    <property type="match status" value="1"/>
</dbReference>
<accession>A0A7X0TSB7</accession>
<keyword evidence="4" id="KW-0802">TPR repeat</keyword>
<dbReference type="RefSeq" id="WP_184422078.1">
    <property type="nucleotide sequence ID" value="NZ_AP027362.1"/>
</dbReference>
<dbReference type="EMBL" id="JACHHU010000002">
    <property type="protein sequence ID" value="MBB6541967.1"/>
    <property type="molecule type" value="Genomic_DNA"/>
</dbReference>
<keyword evidence="7" id="KW-0732">Signal</keyword>
<keyword evidence="3" id="KW-0677">Repeat</keyword>
<dbReference type="PANTHER" id="PTHR46630">
    <property type="entry name" value="TETRATRICOPEPTIDE REPEAT PROTEIN 29"/>
    <property type="match status" value="1"/>
</dbReference>
<dbReference type="InterPro" id="IPR019734">
    <property type="entry name" value="TPR_rpt"/>
</dbReference>